<reference evidence="2 3" key="1">
    <citation type="journal article" date="2016" name="Nat. Commun.">
        <title>Thousands of microbial genomes shed light on interconnected biogeochemical processes in an aquifer system.</title>
        <authorList>
            <person name="Anantharaman K."/>
            <person name="Brown C.T."/>
            <person name="Hug L.A."/>
            <person name="Sharon I."/>
            <person name="Castelle C.J."/>
            <person name="Probst A.J."/>
            <person name="Thomas B.C."/>
            <person name="Singh A."/>
            <person name="Wilkins M.J."/>
            <person name="Karaoz U."/>
            <person name="Brodie E.L."/>
            <person name="Williams K.H."/>
            <person name="Hubbard S.S."/>
            <person name="Banfield J.F."/>
        </authorList>
    </citation>
    <scope>NUCLEOTIDE SEQUENCE [LARGE SCALE GENOMIC DNA]</scope>
</reference>
<gene>
    <name evidence="2" type="ORF">A2373_04515</name>
</gene>
<feature type="transmembrane region" description="Helical" evidence="1">
    <location>
        <begin position="6"/>
        <end position="27"/>
    </location>
</feature>
<organism evidence="2 3">
    <name type="scientific">Candidatus Magasanikbacteria bacterium RIFOXYB1_FULL_40_15</name>
    <dbReference type="NCBI Taxonomy" id="1798697"/>
    <lineage>
        <taxon>Bacteria</taxon>
        <taxon>Candidatus Magasanikiibacteriota</taxon>
    </lineage>
</organism>
<accession>A0A1F6NH52</accession>
<evidence type="ECO:0000313" key="3">
    <source>
        <dbReference type="Proteomes" id="UP000176300"/>
    </source>
</evidence>
<proteinExistence type="predicted"/>
<dbReference type="EMBL" id="MFQS01000018">
    <property type="protein sequence ID" value="OGH83175.1"/>
    <property type="molecule type" value="Genomic_DNA"/>
</dbReference>
<comment type="caution">
    <text evidence="2">The sequence shown here is derived from an EMBL/GenBank/DDBJ whole genome shotgun (WGS) entry which is preliminary data.</text>
</comment>
<sequence>MKKNIITIYVIIFIVLLTVVGASLFVFSTIKPKQKIINSNNGEQKTQIVETKGTKLRGVIIEGTEFNTYRNEEFGFEFKFLRDWKLEENSFGSYYSKFNIVLSPSTGQKVLFPILINVVLPEFADRSFNSVEKITSEIIVDGISGIKHEYEFEGFSETAIILPLGEYKIILGINIYENGYNDFLKTFKFLK</sequence>
<dbReference type="AlphaFoldDB" id="A0A1F6NH52"/>
<protein>
    <submittedName>
        <fullName evidence="2">Uncharacterized protein</fullName>
    </submittedName>
</protein>
<name>A0A1F6NH52_9BACT</name>
<dbReference type="Proteomes" id="UP000176300">
    <property type="component" value="Unassembled WGS sequence"/>
</dbReference>
<keyword evidence="1" id="KW-1133">Transmembrane helix</keyword>
<evidence type="ECO:0000313" key="2">
    <source>
        <dbReference type="EMBL" id="OGH83175.1"/>
    </source>
</evidence>
<evidence type="ECO:0000256" key="1">
    <source>
        <dbReference type="SAM" id="Phobius"/>
    </source>
</evidence>
<dbReference type="STRING" id="1798697.A2373_04515"/>
<keyword evidence="1" id="KW-0472">Membrane</keyword>
<keyword evidence="1" id="KW-0812">Transmembrane</keyword>